<proteinExistence type="predicted"/>
<keyword evidence="2" id="KW-0472">Membrane</keyword>
<feature type="transmembrane region" description="Helical" evidence="2">
    <location>
        <begin position="35"/>
        <end position="54"/>
    </location>
</feature>
<keyword evidence="2" id="KW-1133">Transmembrane helix</keyword>
<dbReference type="EMBL" id="JACHNA010000001">
    <property type="protein sequence ID" value="MBB4734905.1"/>
    <property type="molecule type" value="Genomic_DNA"/>
</dbReference>
<name>A0A7W7GML5_9MICC</name>
<comment type="caution">
    <text evidence="3">The sequence shown here is derived from an EMBL/GenBank/DDBJ whole genome shotgun (WGS) entry which is preliminary data.</text>
</comment>
<dbReference type="AlphaFoldDB" id="A0A7W7GML5"/>
<evidence type="ECO:0000313" key="3">
    <source>
        <dbReference type="EMBL" id="MBB4734905.1"/>
    </source>
</evidence>
<dbReference type="Proteomes" id="UP000540191">
    <property type="component" value="Unassembled WGS sequence"/>
</dbReference>
<gene>
    <name evidence="3" type="ORF">HDA30_000413</name>
</gene>
<protein>
    <submittedName>
        <fullName evidence="3">Uncharacterized protein</fullName>
    </submittedName>
</protein>
<keyword evidence="2" id="KW-0812">Transmembrane</keyword>
<keyword evidence="4" id="KW-1185">Reference proteome</keyword>
<evidence type="ECO:0000256" key="2">
    <source>
        <dbReference type="SAM" id="Phobius"/>
    </source>
</evidence>
<dbReference type="RefSeq" id="WP_184240972.1">
    <property type="nucleotide sequence ID" value="NZ_JACHNA010000001.1"/>
</dbReference>
<organism evidence="3 4">
    <name type="scientific">Micrococcus cohnii</name>
    <dbReference type="NCBI Taxonomy" id="993416"/>
    <lineage>
        <taxon>Bacteria</taxon>
        <taxon>Bacillati</taxon>
        <taxon>Actinomycetota</taxon>
        <taxon>Actinomycetes</taxon>
        <taxon>Micrococcales</taxon>
        <taxon>Micrococcaceae</taxon>
        <taxon>Micrococcus</taxon>
    </lineage>
</organism>
<evidence type="ECO:0000256" key="1">
    <source>
        <dbReference type="SAM" id="MobiDB-lite"/>
    </source>
</evidence>
<reference evidence="3 4" key="1">
    <citation type="submission" date="2020-08" db="EMBL/GenBank/DDBJ databases">
        <title>Sequencing the genomes of 1000 actinobacteria strains.</title>
        <authorList>
            <person name="Klenk H.-P."/>
        </authorList>
    </citation>
    <scope>NUCLEOTIDE SEQUENCE [LARGE SCALE GENOMIC DNA]</scope>
    <source>
        <strain evidence="3 4">DSM 23974</strain>
    </source>
</reference>
<evidence type="ECO:0000313" key="4">
    <source>
        <dbReference type="Proteomes" id="UP000540191"/>
    </source>
</evidence>
<sequence>MARVKTMTRRRFARLSEEELVAAVPFRVKVAWTGWWLGLAIFVGGAWFFAWVLFFSEGEATPMGQMYKALMWVGLPVCLFFLPVYVVGCLFPRHLTVTEEGLSTRWWSVSWLQVEQIGYTGEVAPGKVQVLFRVSPQLWESGLREANRWDSGMPFGGGGLTRARPWVRTQRNLLPFVVDLGDLFQVLHHRAWQRAGHEGGYGDGYPVVPDGRRAVAPNTPAEDEEPAPGRC</sequence>
<feature type="region of interest" description="Disordered" evidence="1">
    <location>
        <begin position="210"/>
        <end position="231"/>
    </location>
</feature>
<feature type="transmembrane region" description="Helical" evidence="2">
    <location>
        <begin position="69"/>
        <end position="91"/>
    </location>
</feature>
<accession>A0A7W7GML5</accession>
<feature type="compositionally biased region" description="Acidic residues" evidence="1">
    <location>
        <begin position="221"/>
        <end position="231"/>
    </location>
</feature>